<dbReference type="InterPro" id="IPR011009">
    <property type="entry name" value="Kinase-like_dom_sf"/>
</dbReference>
<reference evidence="2 3" key="1">
    <citation type="submission" date="2017-07" db="EMBL/GenBank/DDBJ databases">
        <title>Isolation and whole genome analysis of endospore-forming bacteria from heroin.</title>
        <authorList>
            <person name="Kalinowski J."/>
            <person name="Ahrens B."/>
            <person name="Al-Dilaimi A."/>
            <person name="Winkler A."/>
            <person name="Wibberg D."/>
            <person name="Schleenbecker U."/>
            <person name="Ruckert C."/>
            <person name="Wolfel R."/>
            <person name="Grass G."/>
        </authorList>
    </citation>
    <scope>NUCLEOTIDE SEQUENCE [LARGE SCALE GENOMIC DNA]</scope>
    <source>
        <strain evidence="2 3">7539</strain>
    </source>
</reference>
<dbReference type="EMBL" id="NPCC01000035">
    <property type="protein sequence ID" value="PAE87347.1"/>
    <property type="molecule type" value="Genomic_DNA"/>
</dbReference>
<organism evidence="2 3">
    <name type="scientific">Shouchella clausii</name>
    <name type="common">Alkalihalobacillus clausii</name>
    <dbReference type="NCBI Taxonomy" id="79880"/>
    <lineage>
        <taxon>Bacteria</taxon>
        <taxon>Bacillati</taxon>
        <taxon>Bacillota</taxon>
        <taxon>Bacilli</taxon>
        <taxon>Bacillales</taxon>
        <taxon>Bacillaceae</taxon>
        <taxon>Shouchella</taxon>
    </lineage>
</organism>
<dbReference type="GO" id="GO:0016740">
    <property type="term" value="F:transferase activity"/>
    <property type="evidence" value="ECO:0007669"/>
    <property type="project" value="UniProtKB-KW"/>
</dbReference>
<proteinExistence type="predicted"/>
<dbReference type="SUPFAM" id="SSF56112">
    <property type="entry name" value="Protein kinase-like (PK-like)"/>
    <property type="match status" value="1"/>
</dbReference>
<dbReference type="Gene3D" id="3.30.200.20">
    <property type="entry name" value="Phosphorylase Kinase, domain 1"/>
    <property type="match status" value="1"/>
</dbReference>
<dbReference type="PANTHER" id="PTHR21310">
    <property type="entry name" value="AMINOGLYCOSIDE PHOSPHOTRANSFERASE-RELATED-RELATED"/>
    <property type="match status" value="1"/>
</dbReference>
<dbReference type="Proteomes" id="UP000216207">
    <property type="component" value="Unassembled WGS sequence"/>
</dbReference>
<evidence type="ECO:0000313" key="3">
    <source>
        <dbReference type="Proteomes" id="UP000216207"/>
    </source>
</evidence>
<name>A0A268NV07_SHOCL</name>
<dbReference type="RefSeq" id="WP_095327199.1">
    <property type="nucleotide sequence ID" value="NZ_BOQS01000019.1"/>
</dbReference>
<sequence>MINNYMKNVKSIYPNISIENFYLNEMGQNNDVLIVNHSLVFRFPKYQNGIIQLKRETEILQYIKDIISTPIPNPIYEYFEELEPGKVFTGYHLIDGVPLWGESLSGIKNHELVKSLATQLVSFLVELHSISEEKLSRELKLKVNNPREEINKLYDKIQKNLFAFMRREAQKEISHSFEKFLNGKALSKLHLSLIHGDFGSSNILWNPESSRITGIIDFGGSCLGDPAYDFAGILSSYGRHFFDMCISLYPNDSELSDRANFYKSTFALQEALHGIENDDKQAFESGIKGFR</sequence>
<comment type="caution">
    <text evidence="2">The sequence shown here is derived from an EMBL/GenBank/DDBJ whole genome shotgun (WGS) entry which is preliminary data.</text>
</comment>
<dbReference type="Gene3D" id="3.90.1200.10">
    <property type="match status" value="1"/>
</dbReference>
<dbReference type="Pfam" id="PF01636">
    <property type="entry name" value="APH"/>
    <property type="match status" value="1"/>
</dbReference>
<evidence type="ECO:0000313" key="2">
    <source>
        <dbReference type="EMBL" id="PAE87347.1"/>
    </source>
</evidence>
<dbReference type="InterPro" id="IPR051678">
    <property type="entry name" value="AGP_Transferase"/>
</dbReference>
<keyword evidence="2" id="KW-0808">Transferase</keyword>
<dbReference type="AlphaFoldDB" id="A0A268NV07"/>
<feature type="domain" description="Aminoglycoside phosphotransferase" evidence="1">
    <location>
        <begin position="26"/>
        <end position="243"/>
    </location>
</feature>
<dbReference type="PANTHER" id="PTHR21310:SF42">
    <property type="entry name" value="BIFUNCTIONAL AAC_APH"/>
    <property type="match status" value="1"/>
</dbReference>
<accession>A0A268NV07</accession>
<protein>
    <submittedName>
        <fullName evidence="2">Aminoglycoside phosphotransferase</fullName>
    </submittedName>
</protein>
<dbReference type="InterPro" id="IPR002575">
    <property type="entry name" value="Aminoglycoside_PTrfase"/>
</dbReference>
<evidence type="ECO:0000259" key="1">
    <source>
        <dbReference type="Pfam" id="PF01636"/>
    </source>
</evidence>
<gene>
    <name evidence="2" type="ORF">CHH72_18730</name>
</gene>